<organism evidence="2 3">
    <name type="scientific">Paractinoplanes rishiriensis</name>
    <dbReference type="NCBI Taxonomy" id="1050105"/>
    <lineage>
        <taxon>Bacteria</taxon>
        <taxon>Bacillati</taxon>
        <taxon>Actinomycetota</taxon>
        <taxon>Actinomycetes</taxon>
        <taxon>Micromonosporales</taxon>
        <taxon>Micromonosporaceae</taxon>
        <taxon>Paractinoplanes</taxon>
    </lineage>
</organism>
<dbReference type="EMBL" id="BOMV01000096">
    <property type="protein sequence ID" value="GIF01005.1"/>
    <property type="molecule type" value="Genomic_DNA"/>
</dbReference>
<keyword evidence="1" id="KW-0732">Signal</keyword>
<dbReference type="AlphaFoldDB" id="A0A919MZA9"/>
<keyword evidence="3" id="KW-1185">Reference proteome</keyword>
<feature type="signal peptide" evidence="1">
    <location>
        <begin position="1"/>
        <end position="30"/>
    </location>
</feature>
<dbReference type="RefSeq" id="WP_203789363.1">
    <property type="nucleotide sequence ID" value="NZ_BOMV01000096.1"/>
</dbReference>
<name>A0A919MZA9_9ACTN</name>
<accession>A0A919MZA9</accession>
<gene>
    <name evidence="2" type="ORF">Ari01nite_84690</name>
</gene>
<comment type="caution">
    <text evidence="2">The sequence shown here is derived from an EMBL/GenBank/DDBJ whole genome shotgun (WGS) entry which is preliminary data.</text>
</comment>
<evidence type="ECO:0000256" key="1">
    <source>
        <dbReference type="SAM" id="SignalP"/>
    </source>
</evidence>
<dbReference type="Proteomes" id="UP000636960">
    <property type="component" value="Unassembled WGS sequence"/>
</dbReference>
<evidence type="ECO:0000313" key="2">
    <source>
        <dbReference type="EMBL" id="GIF01005.1"/>
    </source>
</evidence>
<sequence>MSANHYVRRPLIVAAAALAFTAVTLTAASAASNYEQCTAGGDTLDTTVYYDSNGSYWFVESNSFTLNENSQDKNNVYMRLRNNGGANTYFAWTSGDNIVGENTYQIPVNENVPKSGGPYMKTNAIFDQSGGDPNCSTYANL</sequence>
<protein>
    <submittedName>
        <fullName evidence="2">Uncharacterized protein</fullName>
    </submittedName>
</protein>
<evidence type="ECO:0000313" key="3">
    <source>
        <dbReference type="Proteomes" id="UP000636960"/>
    </source>
</evidence>
<feature type="chain" id="PRO_5038000507" evidence="1">
    <location>
        <begin position="31"/>
        <end position="141"/>
    </location>
</feature>
<proteinExistence type="predicted"/>
<reference evidence="2" key="1">
    <citation type="submission" date="2021-01" db="EMBL/GenBank/DDBJ databases">
        <title>Whole genome shotgun sequence of Actinoplanes rishiriensis NBRC 108556.</title>
        <authorList>
            <person name="Komaki H."/>
            <person name="Tamura T."/>
        </authorList>
    </citation>
    <scope>NUCLEOTIDE SEQUENCE</scope>
    <source>
        <strain evidence="2">NBRC 108556</strain>
    </source>
</reference>